<comment type="caution">
    <text evidence="3">The sequence shown here is derived from an EMBL/GenBank/DDBJ whole genome shotgun (WGS) entry which is preliminary data.</text>
</comment>
<feature type="domain" description="Phage terminase large subunit C-terminal" evidence="2">
    <location>
        <begin position="205"/>
        <end position="247"/>
    </location>
</feature>
<accession>A0A0F9I0Z5</accession>
<reference evidence="3" key="1">
    <citation type="journal article" date="2015" name="Nature">
        <title>Complex archaea that bridge the gap between prokaryotes and eukaryotes.</title>
        <authorList>
            <person name="Spang A."/>
            <person name="Saw J.H."/>
            <person name="Jorgensen S.L."/>
            <person name="Zaremba-Niedzwiedzka K."/>
            <person name="Martijn J."/>
            <person name="Lind A.E."/>
            <person name="van Eijk R."/>
            <person name="Schleper C."/>
            <person name="Guy L."/>
            <person name="Ettema T.J."/>
        </authorList>
    </citation>
    <scope>NUCLEOTIDE SEQUENCE</scope>
</reference>
<feature type="compositionally biased region" description="Basic and acidic residues" evidence="1">
    <location>
        <begin position="312"/>
        <end position="323"/>
    </location>
</feature>
<evidence type="ECO:0000259" key="2">
    <source>
        <dbReference type="Pfam" id="PF17288"/>
    </source>
</evidence>
<evidence type="ECO:0000256" key="1">
    <source>
        <dbReference type="SAM" id="MobiDB-lite"/>
    </source>
</evidence>
<evidence type="ECO:0000313" key="3">
    <source>
        <dbReference type="EMBL" id="KKL81047.1"/>
    </source>
</evidence>
<dbReference type="InterPro" id="IPR035413">
    <property type="entry name" value="Terminase_L_C"/>
</dbReference>
<dbReference type="AlphaFoldDB" id="A0A0F9I0Z5"/>
<gene>
    <name evidence="3" type="ORF">LCGC14_1998650</name>
</gene>
<dbReference type="Gene3D" id="3.30.420.280">
    <property type="match status" value="1"/>
</dbReference>
<protein>
    <recommendedName>
        <fullName evidence="2">Phage terminase large subunit C-terminal domain-containing protein</fullName>
    </recommendedName>
</protein>
<proteinExistence type="predicted"/>
<dbReference type="EMBL" id="LAZR01022676">
    <property type="protein sequence ID" value="KKL81047.1"/>
    <property type="molecule type" value="Genomic_DNA"/>
</dbReference>
<sequence>MQALCDSSASPPPLRIRNLRDNNPPEWVARYVDGSTDEWSGRIYKEFNAQSVHVITPFKIPDEWPCIVTMDAGGDHPRAILVLRQDPHAGDVFLTNEFYKAGTLMATMASWIKNPAHSGIPHWQDAEYICDPANKQVIFEFQDVHRLNVFPAQKGPKLPGIHRVSGYMHRIPGRIKRIPDQLAKHPLADGGDILITDAPYLWFFNRCTNTITEHEEWCWDYDQRTNESKNKPVDKNDHTCDALIYGLRNLPSLEEVIKNDPQMEAMKKSDYFSYKEALRVAQEKSWAADIDSSNIQGAGEAYLTEVGSDDEIDRRSEREPIEY</sequence>
<organism evidence="3">
    <name type="scientific">marine sediment metagenome</name>
    <dbReference type="NCBI Taxonomy" id="412755"/>
    <lineage>
        <taxon>unclassified sequences</taxon>
        <taxon>metagenomes</taxon>
        <taxon>ecological metagenomes</taxon>
    </lineage>
</organism>
<name>A0A0F9I0Z5_9ZZZZ</name>
<dbReference type="Pfam" id="PF17288">
    <property type="entry name" value="Terminase_3C"/>
    <property type="match status" value="1"/>
</dbReference>
<feature type="region of interest" description="Disordered" evidence="1">
    <location>
        <begin position="299"/>
        <end position="323"/>
    </location>
</feature>